<dbReference type="Pfam" id="PF01453">
    <property type="entry name" value="B_lectin"/>
    <property type="match status" value="1"/>
</dbReference>
<dbReference type="InterPro" id="IPR001245">
    <property type="entry name" value="Ser-Thr/Tyr_kinase_cat_dom"/>
</dbReference>
<feature type="domain" description="Protein kinase" evidence="16">
    <location>
        <begin position="506"/>
        <end position="593"/>
    </location>
</feature>
<dbReference type="InterPro" id="IPR001480">
    <property type="entry name" value="Bulb-type_lectin_dom"/>
</dbReference>
<keyword evidence="3" id="KW-0808">Transferase</keyword>
<feature type="signal peptide" evidence="15">
    <location>
        <begin position="1"/>
        <end position="21"/>
    </location>
</feature>
<evidence type="ECO:0000256" key="12">
    <source>
        <dbReference type="PROSITE-ProRule" id="PRU00076"/>
    </source>
</evidence>
<proteinExistence type="predicted"/>
<keyword evidence="8" id="KW-1015">Disulfide bond</keyword>
<name>A0A7J7C453_TRIWF</name>
<evidence type="ECO:0000256" key="3">
    <source>
        <dbReference type="ARBA" id="ARBA00022679"/>
    </source>
</evidence>
<dbReference type="InterPro" id="IPR011009">
    <property type="entry name" value="Kinase-like_dom_sf"/>
</dbReference>
<dbReference type="PROSITE" id="PS50927">
    <property type="entry name" value="BULB_LECTIN"/>
    <property type="match status" value="1"/>
</dbReference>
<dbReference type="PROSITE" id="PS50948">
    <property type="entry name" value="PAN"/>
    <property type="match status" value="1"/>
</dbReference>
<dbReference type="CDD" id="cd01098">
    <property type="entry name" value="PAN_AP_plant"/>
    <property type="match status" value="1"/>
</dbReference>
<feature type="transmembrane region" description="Helical" evidence="14">
    <location>
        <begin position="426"/>
        <end position="450"/>
    </location>
</feature>
<dbReference type="Gene3D" id="3.30.200.20">
    <property type="entry name" value="Phosphorylase Kinase, domain 1"/>
    <property type="match status" value="1"/>
</dbReference>
<dbReference type="GO" id="GO:0004674">
    <property type="term" value="F:protein serine/threonine kinase activity"/>
    <property type="evidence" value="ECO:0007669"/>
    <property type="project" value="UniProtKB-KW"/>
</dbReference>
<dbReference type="InParanoid" id="A0A7J7C453"/>
<dbReference type="InterPro" id="IPR036426">
    <property type="entry name" value="Bulb-type_lectin_dom_sf"/>
</dbReference>
<dbReference type="PROSITE" id="PS00107">
    <property type="entry name" value="PROTEIN_KINASE_ATP"/>
    <property type="match status" value="1"/>
</dbReference>
<keyword evidence="4 15" id="KW-0732">Signal</keyword>
<dbReference type="SUPFAM" id="SSF56112">
    <property type="entry name" value="Protein kinase-like (PK-like)"/>
    <property type="match status" value="1"/>
</dbReference>
<dbReference type="Pfam" id="PF08276">
    <property type="entry name" value="PAN_2"/>
    <property type="match status" value="1"/>
</dbReference>
<keyword evidence="14" id="KW-0472">Membrane</keyword>
<keyword evidence="14" id="KW-1133">Transmembrane helix</keyword>
<evidence type="ECO:0000313" key="21">
    <source>
        <dbReference type="Proteomes" id="UP000593562"/>
    </source>
</evidence>
<sequence>MMAERKLFITFFTLIPSIVISTDTLTATQSLTNNQTLVSASGVFVFGFFTPGDSRKLYLGIWYKTIQVKTVVWVANRDSPLTNPSASLKINNQGLLLVDEAENLVSSLNETKIKADNPVLQLLDTANLVIREANNNDPDGYLWQSFDYPTDTLLPSMKLGWDLNTSLNRYLSSWRNSDDPASGDFSYEINYHGFPEVFFYNREVRMFRSGPWNGLRFSGGPEMNPLPYVHFTFVTNQDEVYYTYEITNKSLFSRLVIAPYGEIQRLTWIESKQEWSKFWYAPKDQCDNYNECGPYGICDSNSSPVCKCTRGFEPKNPTVWNLRDGSGGCVRKTQLECVKDKFLRMKNMKLPESITSFVDANMSLKQCEGLCSKNCSCTAYANAYITNGGTGCVIWTSDLLDIRQRKYGQDLYVRLASSDLDDGGNIHLVVIGVAVGSGILVLVLIGYFAWKRKAMGSIYKGETDKKGERSQDVLLSEVVILSEKTVDYLELPSFDFGTIAMATNNFADENKLGQGGFGCVYKGRLIEGQDIAVKRLSKISGQGTEEFRNEVRSIARLQHRNLVRLLGCCIEMNEKILIYEYMEHRSLDAVIFS</sequence>
<dbReference type="Pfam" id="PF00954">
    <property type="entry name" value="S_locus_glycop"/>
    <property type="match status" value="1"/>
</dbReference>
<dbReference type="GO" id="GO:0005524">
    <property type="term" value="F:ATP binding"/>
    <property type="evidence" value="ECO:0007669"/>
    <property type="project" value="UniProtKB-UniRule"/>
</dbReference>
<reference evidence="20 21" key="1">
    <citation type="journal article" date="2020" name="Nat. Commun.">
        <title>Genome of Tripterygium wilfordii and identification of cytochrome P450 involved in triptolide biosynthesis.</title>
        <authorList>
            <person name="Tu L."/>
            <person name="Su P."/>
            <person name="Zhang Z."/>
            <person name="Gao L."/>
            <person name="Wang J."/>
            <person name="Hu T."/>
            <person name="Zhou J."/>
            <person name="Zhang Y."/>
            <person name="Zhao Y."/>
            <person name="Liu Y."/>
            <person name="Song Y."/>
            <person name="Tong Y."/>
            <person name="Lu Y."/>
            <person name="Yang J."/>
            <person name="Xu C."/>
            <person name="Jia M."/>
            <person name="Peters R.J."/>
            <person name="Huang L."/>
            <person name="Gao W."/>
        </authorList>
    </citation>
    <scope>NUCLEOTIDE SEQUENCE [LARGE SCALE GENOMIC DNA]</scope>
    <source>
        <strain evidence="21">cv. XIE 37</strain>
        <tissue evidence="20">Leaf</tissue>
    </source>
</reference>
<dbReference type="InterPro" id="IPR003609">
    <property type="entry name" value="Pan_app"/>
</dbReference>
<accession>A0A7J7C453</accession>
<keyword evidence="2" id="KW-0723">Serine/threonine-protein kinase</keyword>
<organism evidence="20 21">
    <name type="scientific">Tripterygium wilfordii</name>
    <name type="common">Thunder God vine</name>
    <dbReference type="NCBI Taxonomy" id="458696"/>
    <lineage>
        <taxon>Eukaryota</taxon>
        <taxon>Viridiplantae</taxon>
        <taxon>Streptophyta</taxon>
        <taxon>Embryophyta</taxon>
        <taxon>Tracheophyta</taxon>
        <taxon>Spermatophyta</taxon>
        <taxon>Magnoliopsida</taxon>
        <taxon>eudicotyledons</taxon>
        <taxon>Gunneridae</taxon>
        <taxon>Pentapetalae</taxon>
        <taxon>rosids</taxon>
        <taxon>fabids</taxon>
        <taxon>Celastrales</taxon>
        <taxon>Celastraceae</taxon>
        <taxon>Tripterygium</taxon>
    </lineage>
</organism>
<evidence type="ECO:0000259" key="17">
    <source>
        <dbReference type="PROSITE" id="PS50026"/>
    </source>
</evidence>
<keyword evidence="9" id="KW-0325">Glycoprotein</keyword>
<evidence type="ECO:0000256" key="7">
    <source>
        <dbReference type="ARBA" id="ARBA00022840"/>
    </source>
</evidence>
<keyword evidence="20" id="KW-0675">Receptor</keyword>
<dbReference type="AlphaFoldDB" id="A0A7J7C453"/>
<feature type="chain" id="PRO_5029806256" description="non-specific serine/threonine protein kinase" evidence="15">
    <location>
        <begin position="22"/>
        <end position="593"/>
    </location>
</feature>
<evidence type="ECO:0000256" key="6">
    <source>
        <dbReference type="ARBA" id="ARBA00022777"/>
    </source>
</evidence>
<comment type="caution">
    <text evidence="20">The sequence shown here is derived from an EMBL/GenBank/DDBJ whole genome shotgun (WGS) entry which is preliminary data.</text>
</comment>
<dbReference type="InterPro" id="IPR000719">
    <property type="entry name" value="Prot_kinase_dom"/>
</dbReference>
<protein>
    <recommendedName>
        <fullName evidence="1">non-specific serine/threonine protein kinase</fullName>
        <ecNumber evidence="1">2.7.11.1</ecNumber>
    </recommendedName>
</protein>
<keyword evidence="7 13" id="KW-0067">ATP-binding</keyword>
<dbReference type="EC" id="2.7.11.1" evidence="1"/>
<evidence type="ECO:0000256" key="13">
    <source>
        <dbReference type="PROSITE-ProRule" id="PRU10141"/>
    </source>
</evidence>
<dbReference type="PROSITE" id="PS50011">
    <property type="entry name" value="PROTEIN_KINASE_DOM"/>
    <property type="match status" value="1"/>
</dbReference>
<comment type="catalytic activity">
    <reaction evidence="11">
        <text>L-seryl-[protein] + ATP = O-phospho-L-seryl-[protein] + ADP + H(+)</text>
        <dbReference type="Rhea" id="RHEA:17989"/>
        <dbReference type="Rhea" id="RHEA-COMP:9863"/>
        <dbReference type="Rhea" id="RHEA-COMP:11604"/>
        <dbReference type="ChEBI" id="CHEBI:15378"/>
        <dbReference type="ChEBI" id="CHEBI:29999"/>
        <dbReference type="ChEBI" id="CHEBI:30616"/>
        <dbReference type="ChEBI" id="CHEBI:83421"/>
        <dbReference type="ChEBI" id="CHEBI:456216"/>
        <dbReference type="EC" id="2.7.11.1"/>
    </reaction>
</comment>
<feature type="binding site" evidence="13">
    <location>
        <position position="534"/>
    </location>
    <ligand>
        <name>ATP</name>
        <dbReference type="ChEBI" id="CHEBI:30616"/>
    </ligand>
</feature>
<dbReference type="PANTHER" id="PTHR32444:SF89">
    <property type="entry name" value="S GLYCOPROTEIN"/>
    <property type="match status" value="1"/>
</dbReference>
<evidence type="ECO:0000313" key="20">
    <source>
        <dbReference type="EMBL" id="KAF5728627.1"/>
    </source>
</evidence>
<dbReference type="FunFam" id="2.90.10.10:FF:000029">
    <property type="entry name" value="G-type lectin S-receptor-like serine/threonine-protein kinase"/>
    <property type="match status" value="1"/>
</dbReference>
<evidence type="ECO:0000256" key="15">
    <source>
        <dbReference type="SAM" id="SignalP"/>
    </source>
</evidence>
<evidence type="ECO:0000256" key="5">
    <source>
        <dbReference type="ARBA" id="ARBA00022741"/>
    </source>
</evidence>
<evidence type="ECO:0000256" key="1">
    <source>
        <dbReference type="ARBA" id="ARBA00012513"/>
    </source>
</evidence>
<dbReference type="CDD" id="cd00028">
    <property type="entry name" value="B_lectin"/>
    <property type="match status" value="1"/>
</dbReference>
<evidence type="ECO:0000256" key="2">
    <source>
        <dbReference type="ARBA" id="ARBA00022527"/>
    </source>
</evidence>
<evidence type="ECO:0000256" key="9">
    <source>
        <dbReference type="ARBA" id="ARBA00023180"/>
    </source>
</evidence>
<keyword evidence="5 13" id="KW-0547">Nucleotide-binding</keyword>
<dbReference type="PROSITE" id="PS50026">
    <property type="entry name" value="EGF_3"/>
    <property type="match status" value="1"/>
</dbReference>
<keyword evidence="6 20" id="KW-0418">Kinase</keyword>
<comment type="caution">
    <text evidence="12">Lacks conserved residue(s) required for the propagation of feature annotation.</text>
</comment>
<evidence type="ECO:0000259" key="18">
    <source>
        <dbReference type="PROSITE" id="PS50927"/>
    </source>
</evidence>
<dbReference type="InterPro" id="IPR017441">
    <property type="entry name" value="Protein_kinase_ATP_BS"/>
</dbReference>
<dbReference type="SUPFAM" id="SSF51110">
    <property type="entry name" value="alpha-D-mannose-specific plant lectins"/>
    <property type="match status" value="1"/>
</dbReference>
<evidence type="ECO:0000256" key="10">
    <source>
        <dbReference type="ARBA" id="ARBA00047899"/>
    </source>
</evidence>
<dbReference type="InterPro" id="IPR000858">
    <property type="entry name" value="S_locus_glycoprot_dom"/>
</dbReference>
<dbReference type="EMBL" id="JAAARO010000021">
    <property type="protein sequence ID" value="KAF5728627.1"/>
    <property type="molecule type" value="Genomic_DNA"/>
</dbReference>
<evidence type="ECO:0000256" key="4">
    <source>
        <dbReference type="ARBA" id="ARBA00022729"/>
    </source>
</evidence>
<evidence type="ECO:0000256" key="11">
    <source>
        <dbReference type="ARBA" id="ARBA00048679"/>
    </source>
</evidence>
<keyword evidence="12" id="KW-0245">EGF-like domain</keyword>
<dbReference type="Proteomes" id="UP000593562">
    <property type="component" value="Unassembled WGS sequence"/>
</dbReference>
<evidence type="ECO:0000259" key="19">
    <source>
        <dbReference type="PROSITE" id="PS50948"/>
    </source>
</evidence>
<evidence type="ECO:0000259" key="16">
    <source>
        <dbReference type="PROSITE" id="PS50011"/>
    </source>
</evidence>
<keyword evidence="21" id="KW-1185">Reference proteome</keyword>
<dbReference type="InterPro" id="IPR000742">
    <property type="entry name" value="EGF"/>
</dbReference>
<comment type="catalytic activity">
    <reaction evidence="10">
        <text>L-threonyl-[protein] + ATP = O-phospho-L-threonyl-[protein] + ADP + H(+)</text>
        <dbReference type="Rhea" id="RHEA:46608"/>
        <dbReference type="Rhea" id="RHEA-COMP:11060"/>
        <dbReference type="Rhea" id="RHEA-COMP:11605"/>
        <dbReference type="ChEBI" id="CHEBI:15378"/>
        <dbReference type="ChEBI" id="CHEBI:30013"/>
        <dbReference type="ChEBI" id="CHEBI:30616"/>
        <dbReference type="ChEBI" id="CHEBI:61977"/>
        <dbReference type="ChEBI" id="CHEBI:456216"/>
        <dbReference type="EC" id="2.7.11.1"/>
    </reaction>
</comment>
<dbReference type="GO" id="GO:0048544">
    <property type="term" value="P:recognition of pollen"/>
    <property type="evidence" value="ECO:0007669"/>
    <property type="project" value="InterPro"/>
</dbReference>
<dbReference type="Gene3D" id="2.90.10.10">
    <property type="entry name" value="Bulb-type lectin domain"/>
    <property type="match status" value="1"/>
</dbReference>
<feature type="domain" description="Apple" evidence="19">
    <location>
        <begin position="337"/>
        <end position="416"/>
    </location>
</feature>
<dbReference type="FunFam" id="3.30.200.20:FF:000195">
    <property type="entry name" value="G-type lectin S-receptor-like serine/threonine-protein kinase"/>
    <property type="match status" value="1"/>
</dbReference>
<gene>
    <name evidence="20" type="ORF">HS088_TW21G00776</name>
</gene>
<dbReference type="PANTHER" id="PTHR32444">
    <property type="entry name" value="BULB-TYPE LECTIN DOMAIN-CONTAINING PROTEIN"/>
    <property type="match status" value="1"/>
</dbReference>
<feature type="domain" description="Bulb-type lectin" evidence="18">
    <location>
        <begin position="22"/>
        <end position="143"/>
    </location>
</feature>
<dbReference type="Pfam" id="PF07714">
    <property type="entry name" value="PK_Tyr_Ser-Thr"/>
    <property type="match status" value="1"/>
</dbReference>
<evidence type="ECO:0000256" key="8">
    <source>
        <dbReference type="ARBA" id="ARBA00023157"/>
    </source>
</evidence>
<evidence type="ECO:0000256" key="14">
    <source>
        <dbReference type="SAM" id="Phobius"/>
    </source>
</evidence>
<keyword evidence="14" id="KW-0812">Transmembrane</keyword>
<feature type="domain" description="EGF-like" evidence="17">
    <location>
        <begin position="282"/>
        <end position="318"/>
    </location>
</feature>
<dbReference type="SMART" id="SM00108">
    <property type="entry name" value="B_lectin"/>
    <property type="match status" value="1"/>
</dbReference>
<dbReference type="SMART" id="SM00473">
    <property type="entry name" value="PAN_AP"/>
    <property type="match status" value="1"/>
</dbReference>